<protein>
    <recommendedName>
        <fullName evidence="3">Peptidyl-prolyl cis-trans isomerase</fullName>
        <shortName evidence="3">PPIase</shortName>
        <ecNumber evidence="3">5.2.1.8</ecNumber>
    </recommendedName>
</protein>
<dbReference type="Proteomes" id="UP000177141">
    <property type="component" value="Unassembled WGS sequence"/>
</dbReference>
<dbReference type="Pfam" id="PF00160">
    <property type="entry name" value="Pro_isomerase"/>
    <property type="match status" value="1"/>
</dbReference>
<keyword evidence="3 5" id="KW-0413">Isomerase</keyword>
<dbReference type="STRING" id="1802061.A3A93_00835"/>
<dbReference type="PIRSF" id="PIRSF001467">
    <property type="entry name" value="Peptidylpro_ismrse"/>
    <property type="match status" value="1"/>
</dbReference>
<organism evidence="5 6">
    <name type="scientific">Candidatus Roizmanbacteria bacterium RIFCSPLOWO2_01_FULL_38_12</name>
    <dbReference type="NCBI Taxonomy" id="1802061"/>
    <lineage>
        <taxon>Bacteria</taxon>
        <taxon>Candidatus Roizmaniibacteriota</taxon>
    </lineage>
</organism>
<comment type="catalytic activity">
    <reaction evidence="3">
        <text>[protein]-peptidylproline (omega=180) = [protein]-peptidylproline (omega=0)</text>
        <dbReference type="Rhea" id="RHEA:16237"/>
        <dbReference type="Rhea" id="RHEA-COMP:10747"/>
        <dbReference type="Rhea" id="RHEA-COMP:10748"/>
        <dbReference type="ChEBI" id="CHEBI:83833"/>
        <dbReference type="ChEBI" id="CHEBI:83834"/>
        <dbReference type="EC" id="5.2.1.8"/>
    </reaction>
</comment>
<evidence type="ECO:0000313" key="5">
    <source>
        <dbReference type="EMBL" id="OGK47409.1"/>
    </source>
</evidence>
<dbReference type="InterPro" id="IPR020892">
    <property type="entry name" value="Cyclophilin-type_PPIase_CS"/>
</dbReference>
<dbReference type="CDD" id="cd00317">
    <property type="entry name" value="cyclophilin"/>
    <property type="match status" value="1"/>
</dbReference>
<dbReference type="PROSITE" id="PS00170">
    <property type="entry name" value="CSA_PPIASE_1"/>
    <property type="match status" value="1"/>
</dbReference>
<evidence type="ECO:0000259" key="4">
    <source>
        <dbReference type="PROSITE" id="PS50072"/>
    </source>
</evidence>
<comment type="caution">
    <text evidence="5">The sequence shown here is derived from an EMBL/GenBank/DDBJ whole genome shotgun (WGS) entry which is preliminary data.</text>
</comment>
<dbReference type="AlphaFoldDB" id="A0A1F7IVL2"/>
<dbReference type="PANTHER" id="PTHR45625:SF3">
    <property type="entry name" value="PEPTIDYL-PROLYL CIS-TRANS ISOMERASE B-RELATED"/>
    <property type="match status" value="1"/>
</dbReference>
<dbReference type="GO" id="GO:0006457">
    <property type="term" value="P:protein folding"/>
    <property type="evidence" value="ECO:0007669"/>
    <property type="project" value="InterPro"/>
</dbReference>
<dbReference type="InterPro" id="IPR029000">
    <property type="entry name" value="Cyclophilin-like_dom_sf"/>
</dbReference>
<dbReference type="PROSITE" id="PS50072">
    <property type="entry name" value="CSA_PPIASE_2"/>
    <property type="match status" value="1"/>
</dbReference>
<evidence type="ECO:0000256" key="1">
    <source>
        <dbReference type="ARBA" id="ARBA00002388"/>
    </source>
</evidence>
<name>A0A1F7IVL2_9BACT</name>
<reference evidence="5 6" key="1">
    <citation type="journal article" date="2016" name="Nat. Commun.">
        <title>Thousands of microbial genomes shed light on interconnected biogeochemical processes in an aquifer system.</title>
        <authorList>
            <person name="Anantharaman K."/>
            <person name="Brown C.T."/>
            <person name="Hug L.A."/>
            <person name="Sharon I."/>
            <person name="Castelle C.J."/>
            <person name="Probst A.J."/>
            <person name="Thomas B.C."/>
            <person name="Singh A."/>
            <person name="Wilkins M.J."/>
            <person name="Karaoz U."/>
            <person name="Brodie E.L."/>
            <person name="Williams K.H."/>
            <person name="Hubbard S.S."/>
            <person name="Banfield J.F."/>
        </authorList>
    </citation>
    <scope>NUCLEOTIDE SEQUENCE [LARGE SCALE GENOMIC DNA]</scope>
</reference>
<dbReference type="EC" id="5.2.1.8" evidence="3"/>
<evidence type="ECO:0000313" key="6">
    <source>
        <dbReference type="Proteomes" id="UP000177141"/>
    </source>
</evidence>
<sequence>MTIDKDVFYTAILKTDEGDITIDLFADKTPITVNNFVSLARKSFYDGTTFHRVIKGFMIQGGDPSGDGTGGPGYKFEDEDFEGEYVRGTVAMANSGPDTNGSQFFIVHEDSKSLPKNYTIFGEVSEGMDVVDAIAEGEVEESASGEMSKPVDTVRLKSVEIIEE</sequence>
<dbReference type="EMBL" id="MGAL01000032">
    <property type="protein sequence ID" value="OGK47409.1"/>
    <property type="molecule type" value="Genomic_DNA"/>
</dbReference>
<evidence type="ECO:0000256" key="2">
    <source>
        <dbReference type="ARBA" id="ARBA00007365"/>
    </source>
</evidence>
<proteinExistence type="inferred from homology"/>
<dbReference type="InterPro" id="IPR002130">
    <property type="entry name" value="Cyclophilin-type_PPIase_dom"/>
</dbReference>
<comment type="function">
    <text evidence="1 3">PPIases accelerate the folding of proteins. It catalyzes the cis-trans isomerization of proline imidic peptide bonds in oligopeptides.</text>
</comment>
<dbReference type="GO" id="GO:0003755">
    <property type="term" value="F:peptidyl-prolyl cis-trans isomerase activity"/>
    <property type="evidence" value="ECO:0007669"/>
    <property type="project" value="UniProtKB-UniRule"/>
</dbReference>
<dbReference type="SUPFAM" id="SSF50891">
    <property type="entry name" value="Cyclophilin-like"/>
    <property type="match status" value="1"/>
</dbReference>
<feature type="domain" description="PPIase cyclophilin-type" evidence="4">
    <location>
        <begin position="7"/>
        <end position="161"/>
    </location>
</feature>
<dbReference type="PRINTS" id="PR00153">
    <property type="entry name" value="CSAPPISMRASE"/>
</dbReference>
<comment type="similarity">
    <text evidence="2 3">Belongs to the cyclophilin-type PPIase family.</text>
</comment>
<dbReference type="InterPro" id="IPR044666">
    <property type="entry name" value="Cyclophilin_A-like"/>
</dbReference>
<dbReference type="Gene3D" id="2.40.100.10">
    <property type="entry name" value="Cyclophilin-like"/>
    <property type="match status" value="1"/>
</dbReference>
<dbReference type="InterPro" id="IPR024936">
    <property type="entry name" value="Cyclophilin-type_PPIase"/>
</dbReference>
<accession>A0A1F7IVL2</accession>
<gene>
    <name evidence="5" type="ORF">A3A93_00835</name>
</gene>
<evidence type="ECO:0000256" key="3">
    <source>
        <dbReference type="RuleBase" id="RU363019"/>
    </source>
</evidence>
<dbReference type="PANTHER" id="PTHR45625">
    <property type="entry name" value="PEPTIDYL-PROLYL CIS-TRANS ISOMERASE-RELATED"/>
    <property type="match status" value="1"/>
</dbReference>
<keyword evidence="3" id="KW-0697">Rotamase</keyword>